<evidence type="ECO:0000256" key="6">
    <source>
        <dbReference type="ARBA" id="ARBA00023004"/>
    </source>
</evidence>
<gene>
    <name evidence="9" type="ORF">GS424_001070</name>
</gene>
<dbReference type="GO" id="GO:0009055">
    <property type="term" value="F:electron transfer activity"/>
    <property type="evidence" value="ECO:0007669"/>
    <property type="project" value="InterPro"/>
</dbReference>
<sequence length="267" mass="28662">MANMGMAIDLRRCAGCYACVVACQMHNNTKPGVAWGKVEAREWGEDPDNRRCYLPHACMQCEDAPCAEACPTSASYVRDDGIVMVDYDECINCGSCIHACPYGARIQNDVEGNYFDTDEQAPYEAEGIQRTHVVEKCIFCAGRLDAGLQPACVQNCPGNARYFGDLDDPESPVSVFISKNDPVQIRNTHFYYMPVDGMPKSLLPHAEVQTVANKGVDSKPADPGIPLPAAIGAVAVAAAAGAGIAVGVKNQRDSKAEVETKGGEDHE</sequence>
<evidence type="ECO:0000256" key="5">
    <source>
        <dbReference type="ARBA" id="ARBA00022982"/>
    </source>
</evidence>
<dbReference type="PRINTS" id="PR00354">
    <property type="entry name" value="7FE8SFRDOXIN"/>
</dbReference>
<comment type="cofactor">
    <cofactor evidence="1">
        <name>[4Fe-4S] cluster</name>
        <dbReference type="ChEBI" id="CHEBI:49883"/>
    </cofactor>
</comment>
<keyword evidence="2" id="KW-0813">Transport</keyword>
<dbReference type="PROSITE" id="PS51379">
    <property type="entry name" value="4FE4S_FER_2"/>
    <property type="match status" value="3"/>
</dbReference>
<evidence type="ECO:0000313" key="10">
    <source>
        <dbReference type="Proteomes" id="UP000478463"/>
    </source>
</evidence>
<accession>A0A6L7IS05</accession>
<dbReference type="CDD" id="cd10551">
    <property type="entry name" value="PsrB"/>
    <property type="match status" value="1"/>
</dbReference>
<keyword evidence="3" id="KW-0004">4Fe-4S</keyword>
<keyword evidence="5" id="KW-0249">Electron transport</keyword>
<protein>
    <submittedName>
        <fullName evidence="9">4Fe-4S dicluster domain-containing protein</fullName>
    </submittedName>
</protein>
<keyword evidence="6" id="KW-0408">Iron</keyword>
<evidence type="ECO:0000256" key="1">
    <source>
        <dbReference type="ARBA" id="ARBA00001966"/>
    </source>
</evidence>
<feature type="domain" description="4Fe-4S ferredoxin-type" evidence="8">
    <location>
        <begin position="49"/>
        <end position="80"/>
    </location>
</feature>
<dbReference type="InterPro" id="IPR050954">
    <property type="entry name" value="ET_IronSulfur_Cluster-Binding"/>
</dbReference>
<dbReference type="AlphaFoldDB" id="A0A6L7IS05"/>
<feature type="domain" description="4Fe-4S ferredoxin-type" evidence="8">
    <location>
        <begin position="81"/>
        <end position="110"/>
    </location>
</feature>
<keyword evidence="4" id="KW-0479">Metal-binding</keyword>
<dbReference type="Gene3D" id="3.30.70.20">
    <property type="match status" value="2"/>
</dbReference>
<dbReference type="Proteomes" id="UP000478463">
    <property type="component" value="Chromosome"/>
</dbReference>
<dbReference type="InterPro" id="IPR017900">
    <property type="entry name" value="4Fe4S_Fe_S_CS"/>
</dbReference>
<dbReference type="PANTHER" id="PTHR43177">
    <property type="entry name" value="PROTEIN NRFC"/>
    <property type="match status" value="1"/>
</dbReference>
<dbReference type="SUPFAM" id="SSF54862">
    <property type="entry name" value="4Fe-4S ferredoxins"/>
    <property type="match status" value="1"/>
</dbReference>
<evidence type="ECO:0000256" key="4">
    <source>
        <dbReference type="ARBA" id="ARBA00022723"/>
    </source>
</evidence>
<dbReference type="Pfam" id="PF13247">
    <property type="entry name" value="Fer4_11"/>
    <property type="match status" value="2"/>
</dbReference>
<dbReference type="InterPro" id="IPR017896">
    <property type="entry name" value="4Fe4S_Fe-S-bd"/>
</dbReference>
<dbReference type="PROSITE" id="PS00198">
    <property type="entry name" value="4FE4S_FER_1"/>
    <property type="match status" value="1"/>
</dbReference>
<evidence type="ECO:0000259" key="8">
    <source>
        <dbReference type="PROSITE" id="PS51379"/>
    </source>
</evidence>
<dbReference type="InterPro" id="IPR000813">
    <property type="entry name" value="7Fe_ferredoxin"/>
</dbReference>
<dbReference type="GO" id="GO:0046872">
    <property type="term" value="F:metal ion binding"/>
    <property type="evidence" value="ECO:0007669"/>
    <property type="project" value="UniProtKB-KW"/>
</dbReference>
<dbReference type="RefSeq" id="WP_160942137.1">
    <property type="nucleotide sequence ID" value="NZ_CP063310.1"/>
</dbReference>
<evidence type="ECO:0000256" key="3">
    <source>
        <dbReference type="ARBA" id="ARBA00022485"/>
    </source>
</evidence>
<dbReference type="EMBL" id="CP063310">
    <property type="protein sequence ID" value="QOS68496.1"/>
    <property type="molecule type" value="Genomic_DNA"/>
</dbReference>
<organism evidence="9 10">
    <name type="scientific">Eggerthella guodeyinii</name>
    <dbReference type="NCBI Taxonomy" id="2690837"/>
    <lineage>
        <taxon>Bacteria</taxon>
        <taxon>Bacillati</taxon>
        <taxon>Actinomycetota</taxon>
        <taxon>Coriobacteriia</taxon>
        <taxon>Eggerthellales</taxon>
        <taxon>Eggerthellaceae</taxon>
        <taxon>Eggerthella</taxon>
    </lineage>
</organism>
<evidence type="ECO:0000256" key="2">
    <source>
        <dbReference type="ARBA" id="ARBA00022448"/>
    </source>
</evidence>
<dbReference type="KEGG" id="egd:GS424_001070"/>
<dbReference type="GO" id="GO:0051539">
    <property type="term" value="F:4 iron, 4 sulfur cluster binding"/>
    <property type="evidence" value="ECO:0007669"/>
    <property type="project" value="UniProtKB-KW"/>
</dbReference>
<proteinExistence type="predicted"/>
<evidence type="ECO:0000313" key="9">
    <source>
        <dbReference type="EMBL" id="QOS68496.1"/>
    </source>
</evidence>
<evidence type="ECO:0000256" key="7">
    <source>
        <dbReference type="ARBA" id="ARBA00023014"/>
    </source>
</evidence>
<reference evidence="9 10" key="1">
    <citation type="submission" date="2020-10" db="EMBL/GenBank/DDBJ databases">
        <title>Eggerthella sp. nov., isolated from human feces.</title>
        <authorList>
            <person name="Yajun G."/>
        </authorList>
    </citation>
    <scope>NUCLEOTIDE SEQUENCE [LARGE SCALE GENOMIC DNA]</scope>
    <source>
        <strain evidence="9 10">HF-1101</strain>
    </source>
</reference>
<feature type="domain" description="4Fe-4S ferredoxin-type" evidence="8">
    <location>
        <begin position="4"/>
        <end position="33"/>
    </location>
</feature>
<name>A0A6L7IS05_9ACTN</name>
<keyword evidence="7" id="KW-0411">Iron-sulfur</keyword>
<dbReference type="PANTHER" id="PTHR43177:SF3">
    <property type="entry name" value="PROTEIN NRFC HOMOLOG"/>
    <property type="match status" value="1"/>
</dbReference>